<proteinExistence type="predicted"/>
<protein>
    <recommendedName>
        <fullName evidence="3">FAR1 domain-containing protein</fullName>
    </recommendedName>
</protein>
<keyword evidence="2" id="KW-1185">Reference proteome</keyword>
<evidence type="ECO:0008006" key="3">
    <source>
        <dbReference type="Google" id="ProtNLM"/>
    </source>
</evidence>
<reference evidence="1 2" key="1">
    <citation type="journal article" date="2018" name="BMC Genomics">
        <title>Comparative genome analyses reveal sequence features reflecting distinct modes of host-adaptation between dicot and monocot powdery mildew.</title>
        <authorList>
            <person name="Wu Y."/>
            <person name="Ma X."/>
            <person name="Pan Z."/>
            <person name="Kale S.D."/>
            <person name="Song Y."/>
            <person name="King H."/>
            <person name="Zhang Q."/>
            <person name="Presley C."/>
            <person name="Deng X."/>
            <person name="Wei C.I."/>
            <person name="Xiao S."/>
        </authorList>
    </citation>
    <scope>NUCLEOTIDE SEQUENCE [LARGE SCALE GENOMIC DNA]</scope>
    <source>
        <strain evidence="1">UMSG3</strain>
    </source>
</reference>
<evidence type="ECO:0000313" key="1">
    <source>
        <dbReference type="EMBL" id="RKF83890.1"/>
    </source>
</evidence>
<dbReference type="AlphaFoldDB" id="A0A420JAT8"/>
<comment type="caution">
    <text evidence="1">The sequence shown here is derived from an EMBL/GenBank/DDBJ whole genome shotgun (WGS) entry which is preliminary data.</text>
</comment>
<dbReference type="EMBL" id="MCBQ01000644">
    <property type="protein sequence ID" value="RKF83890.1"/>
    <property type="molecule type" value="Genomic_DNA"/>
</dbReference>
<accession>A0A420JAT8</accession>
<gene>
    <name evidence="1" type="ORF">GcM3_006032</name>
</gene>
<sequence>MSRSYDSIDAGNHSLITNDYNFSNNSANEQSCLLPPETEYNTFDALIKAVNEFTTNNGYAVSKERTNQYQNGAGVKVFLSCVCRGKSPAVNRIENDSRRPKARVRQAGSRKTDCKFSILAIQSSDKKWKLRYRIGQRYAIHNHPLAQSIPVLQYSNDRPEAKYQRVSEYRNLRGWRNYTRNVIHE</sequence>
<dbReference type="Proteomes" id="UP000283383">
    <property type="component" value="Unassembled WGS sequence"/>
</dbReference>
<name>A0A420JAT8_9PEZI</name>
<organism evidence="1 2">
    <name type="scientific">Golovinomyces cichoracearum</name>
    <dbReference type="NCBI Taxonomy" id="62708"/>
    <lineage>
        <taxon>Eukaryota</taxon>
        <taxon>Fungi</taxon>
        <taxon>Dikarya</taxon>
        <taxon>Ascomycota</taxon>
        <taxon>Pezizomycotina</taxon>
        <taxon>Leotiomycetes</taxon>
        <taxon>Erysiphales</taxon>
        <taxon>Erysiphaceae</taxon>
        <taxon>Golovinomyces</taxon>
    </lineage>
</organism>
<evidence type="ECO:0000313" key="2">
    <source>
        <dbReference type="Proteomes" id="UP000283383"/>
    </source>
</evidence>